<evidence type="ECO:0000256" key="2">
    <source>
        <dbReference type="ARBA" id="ARBA00022694"/>
    </source>
</evidence>
<dbReference type="Gene3D" id="3.30.70.580">
    <property type="entry name" value="Pseudouridine synthase I, catalytic domain, N-terminal subdomain"/>
    <property type="match status" value="1"/>
</dbReference>
<dbReference type="SUPFAM" id="SSF55120">
    <property type="entry name" value="Pseudouridine synthase"/>
    <property type="match status" value="1"/>
</dbReference>
<dbReference type="InterPro" id="IPR001406">
    <property type="entry name" value="PsdUridine_synth_TruA"/>
</dbReference>
<evidence type="ECO:0000256" key="1">
    <source>
        <dbReference type="ARBA" id="ARBA00009375"/>
    </source>
</evidence>
<dbReference type="HAMAP" id="MF_00171">
    <property type="entry name" value="TruA"/>
    <property type="match status" value="1"/>
</dbReference>
<dbReference type="EMBL" id="CAFBMK010000065">
    <property type="protein sequence ID" value="CAB4912569.1"/>
    <property type="molecule type" value="Genomic_DNA"/>
</dbReference>
<dbReference type="GO" id="GO:0003723">
    <property type="term" value="F:RNA binding"/>
    <property type="evidence" value="ECO:0007669"/>
    <property type="project" value="InterPro"/>
</dbReference>
<evidence type="ECO:0000313" key="5">
    <source>
        <dbReference type="EMBL" id="CAB4912569.1"/>
    </source>
</evidence>
<dbReference type="PIRSF" id="PIRSF001430">
    <property type="entry name" value="tRNA_psdUrid_synth"/>
    <property type="match status" value="1"/>
</dbReference>
<dbReference type="InterPro" id="IPR020097">
    <property type="entry name" value="PsdUridine_synth_TruA_a/b_dom"/>
</dbReference>
<dbReference type="InterPro" id="IPR020094">
    <property type="entry name" value="TruA/RsuA/RluB/E/F_N"/>
</dbReference>
<dbReference type="Pfam" id="PF01416">
    <property type="entry name" value="PseudoU_synth_1"/>
    <property type="match status" value="1"/>
</dbReference>
<reference evidence="5" key="1">
    <citation type="submission" date="2020-05" db="EMBL/GenBank/DDBJ databases">
        <authorList>
            <person name="Chiriac C."/>
            <person name="Salcher M."/>
            <person name="Ghai R."/>
            <person name="Kavagutti S V."/>
        </authorList>
    </citation>
    <scope>NUCLEOTIDE SEQUENCE</scope>
</reference>
<name>A0A6J7HA01_9ZZZZ</name>
<dbReference type="InterPro" id="IPR020095">
    <property type="entry name" value="PsdUridine_synth_TruA_C"/>
</dbReference>
<accession>A0A6J7HA01</accession>
<gene>
    <name evidence="5" type="ORF">UFOPK3564_01349</name>
</gene>
<organism evidence="5">
    <name type="scientific">freshwater metagenome</name>
    <dbReference type="NCBI Taxonomy" id="449393"/>
    <lineage>
        <taxon>unclassified sequences</taxon>
        <taxon>metagenomes</taxon>
        <taxon>ecological metagenomes</taxon>
    </lineage>
</organism>
<comment type="similarity">
    <text evidence="1">Belongs to the tRNA pseudouridine synthase TruA family.</text>
</comment>
<dbReference type="GO" id="GO:0009982">
    <property type="term" value="F:pseudouridine synthase activity"/>
    <property type="evidence" value="ECO:0007669"/>
    <property type="project" value="InterPro"/>
</dbReference>
<protein>
    <submittedName>
        <fullName evidence="5">Unannotated protein</fullName>
    </submittedName>
</protein>
<dbReference type="PANTHER" id="PTHR11142">
    <property type="entry name" value="PSEUDOURIDYLATE SYNTHASE"/>
    <property type="match status" value="1"/>
</dbReference>
<evidence type="ECO:0000259" key="4">
    <source>
        <dbReference type="Pfam" id="PF01416"/>
    </source>
</evidence>
<proteinExistence type="inferred from homology"/>
<evidence type="ECO:0000256" key="3">
    <source>
        <dbReference type="ARBA" id="ARBA00023235"/>
    </source>
</evidence>
<sequence length="263" mass="29413">MTHVRLEIEYDGTDLWGWASQPGIRSVHGELSRALRTILRRDVALTVAGRTDRGVHAVAQVASYEGPAPDLYGLNAVLPGDVAVRAAVELDVPFDARRMATSRTYCFRFFTRRRPSPFASRDAQWWPYPLDEDLLHACAAATEGVHDFTAFTPTVTQHVLFRRRIRRARWVRRGEWLELWITGDAFMRHMNRILVGTMIEVAGGRRDLDDYLRLLEGAPREQAGVTLPPTGLHLAGIGYPDEVGGPALPPPGWGAPPWADEVD</sequence>
<feature type="domain" description="Pseudouridine synthase I TruA alpha/beta" evidence="4">
    <location>
        <begin position="139"/>
        <end position="240"/>
    </location>
</feature>
<dbReference type="InterPro" id="IPR020103">
    <property type="entry name" value="PsdUridine_synth_cat_dom_sf"/>
</dbReference>
<keyword evidence="3" id="KW-0413">Isomerase</keyword>
<dbReference type="AlphaFoldDB" id="A0A6J7HA01"/>
<keyword evidence="2" id="KW-0819">tRNA processing</keyword>
<dbReference type="PANTHER" id="PTHR11142:SF0">
    <property type="entry name" value="TRNA PSEUDOURIDINE SYNTHASE-LIKE 1"/>
    <property type="match status" value="1"/>
</dbReference>
<dbReference type="CDD" id="cd02570">
    <property type="entry name" value="PseudoU_synth_EcTruA"/>
    <property type="match status" value="1"/>
</dbReference>
<dbReference type="GO" id="GO:0031119">
    <property type="term" value="P:tRNA pseudouridine synthesis"/>
    <property type="evidence" value="ECO:0007669"/>
    <property type="project" value="TreeGrafter"/>
</dbReference>
<dbReference type="Gene3D" id="3.30.70.660">
    <property type="entry name" value="Pseudouridine synthase I, catalytic domain, C-terminal subdomain"/>
    <property type="match status" value="1"/>
</dbReference>